<keyword evidence="2" id="KW-1185">Reference proteome</keyword>
<dbReference type="AlphaFoldDB" id="A0A0D7BGE7"/>
<protein>
    <submittedName>
        <fullName evidence="1">Uncharacterized protein</fullName>
    </submittedName>
</protein>
<reference evidence="1 2" key="1">
    <citation type="journal article" date="2015" name="Fungal Genet. Biol.">
        <title>Evolution of novel wood decay mechanisms in Agaricales revealed by the genome sequences of Fistulina hepatica and Cylindrobasidium torrendii.</title>
        <authorList>
            <person name="Floudas D."/>
            <person name="Held B.W."/>
            <person name="Riley R."/>
            <person name="Nagy L.G."/>
            <person name="Koehler G."/>
            <person name="Ransdell A.S."/>
            <person name="Younus H."/>
            <person name="Chow J."/>
            <person name="Chiniquy J."/>
            <person name="Lipzen A."/>
            <person name="Tritt A."/>
            <person name="Sun H."/>
            <person name="Haridas S."/>
            <person name="LaButti K."/>
            <person name="Ohm R.A."/>
            <person name="Kues U."/>
            <person name="Blanchette R.A."/>
            <person name="Grigoriev I.V."/>
            <person name="Minto R.E."/>
            <person name="Hibbett D.S."/>
        </authorList>
    </citation>
    <scope>NUCLEOTIDE SEQUENCE [LARGE SCALE GENOMIC DNA]</scope>
    <source>
        <strain evidence="1 2">FP15055 ss-10</strain>
    </source>
</reference>
<proteinExistence type="predicted"/>
<dbReference type="Proteomes" id="UP000054007">
    <property type="component" value="Unassembled WGS sequence"/>
</dbReference>
<name>A0A0D7BGE7_9AGAR</name>
<organism evidence="1 2">
    <name type="scientific">Cylindrobasidium torrendii FP15055 ss-10</name>
    <dbReference type="NCBI Taxonomy" id="1314674"/>
    <lineage>
        <taxon>Eukaryota</taxon>
        <taxon>Fungi</taxon>
        <taxon>Dikarya</taxon>
        <taxon>Basidiomycota</taxon>
        <taxon>Agaricomycotina</taxon>
        <taxon>Agaricomycetes</taxon>
        <taxon>Agaricomycetidae</taxon>
        <taxon>Agaricales</taxon>
        <taxon>Marasmiineae</taxon>
        <taxon>Physalacriaceae</taxon>
        <taxon>Cylindrobasidium</taxon>
    </lineage>
</organism>
<evidence type="ECO:0000313" key="1">
    <source>
        <dbReference type="EMBL" id="KIY69628.1"/>
    </source>
</evidence>
<sequence>MGYQLAKRHCEHFVALLGKICRVCRQDVRHYVMAELNKCECDIRGTVPGCIGDS</sequence>
<gene>
    <name evidence="1" type="ORF">CYLTODRAFT_420570</name>
</gene>
<accession>A0A0D7BGE7</accession>
<dbReference type="EMBL" id="KN880481">
    <property type="protein sequence ID" value="KIY69628.1"/>
    <property type="molecule type" value="Genomic_DNA"/>
</dbReference>
<evidence type="ECO:0000313" key="2">
    <source>
        <dbReference type="Proteomes" id="UP000054007"/>
    </source>
</evidence>